<evidence type="ECO:0000256" key="1">
    <source>
        <dbReference type="PROSITE-ProRule" id="PRU00076"/>
    </source>
</evidence>
<dbReference type="Ensembl" id="ENSCSAVT00000017955.1">
    <property type="protein sequence ID" value="ENSCSAVP00000017761.1"/>
    <property type="gene ID" value="ENSCSAVG00000010454.1"/>
</dbReference>
<dbReference type="AlphaFoldDB" id="H2ZJJ5"/>
<name>H2ZJJ5_CIOSA</name>
<dbReference type="Pfam" id="PF00008">
    <property type="entry name" value="EGF"/>
    <property type="match status" value="1"/>
</dbReference>
<dbReference type="SUPFAM" id="SSF57196">
    <property type="entry name" value="EGF/Laminin"/>
    <property type="match status" value="1"/>
</dbReference>
<sequence>MLLQIKICLHQPVYLSIQENLQKNVGNVCKLQQPCQNGGFCQPIKRRRYKCQCTGTGFYGTNCETVCPEPNPMDTQFWRFPQDCIFI</sequence>
<reference evidence="3" key="2">
    <citation type="submission" date="2025-08" db="UniProtKB">
        <authorList>
            <consortium name="Ensembl"/>
        </authorList>
    </citation>
    <scope>IDENTIFICATION</scope>
</reference>
<reference evidence="4" key="1">
    <citation type="submission" date="2003-08" db="EMBL/GenBank/DDBJ databases">
        <authorList>
            <person name="Birren B."/>
            <person name="Nusbaum C."/>
            <person name="Abebe A."/>
            <person name="Abouelleil A."/>
            <person name="Adekoya E."/>
            <person name="Ait-zahra M."/>
            <person name="Allen N."/>
            <person name="Allen T."/>
            <person name="An P."/>
            <person name="Anderson M."/>
            <person name="Anderson S."/>
            <person name="Arachchi H."/>
            <person name="Armbruster J."/>
            <person name="Bachantsang P."/>
            <person name="Baldwin J."/>
            <person name="Barry A."/>
            <person name="Bayul T."/>
            <person name="Blitshsteyn B."/>
            <person name="Bloom T."/>
            <person name="Blye J."/>
            <person name="Boguslavskiy L."/>
            <person name="Borowsky M."/>
            <person name="Boukhgalter B."/>
            <person name="Brunache A."/>
            <person name="Butler J."/>
            <person name="Calixte N."/>
            <person name="Calvo S."/>
            <person name="Camarata J."/>
            <person name="Campo K."/>
            <person name="Chang J."/>
            <person name="Cheshatsang Y."/>
            <person name="Citroen M."/>
            <person name="Collymore A."/>
            <person name="Considine T."/>
            <person name="Cook A."/>
            <person name="Cooke P."/>
            <person name="Corum B."/>
            <person name="Cuomo C."/>
            <person name="David R."/>
            <person name="Dawoe T."/>
            <person name="Degray S."/>
            <person name="Dodge S."/>
            <person name="Dooley K."/>
            <person name="Dorje P."/>
            <person name="Dorjee K."/>
            <person name="Dorris L."/>
            <person name="Duffey N."/>
            <person name="Dupes A."/>
            <person name="Elkins T."/>
            <person name="Engels R."/>
            <person name="Erickson J."/>
            <person name="Farina A."/>
            <person name="Faro S."/>
            <person name="Ferreira P."/>
            <person name="Fischer H."/>
            <person name="Fitzgerald M."/>
            <person name="Foley K."/>
            <person name="Gage D."/>
            <person name="Galagan J."/>
            <person name="Gearin G."/>
            <person name="Gnerre S."/>
            <person name="Gnirke A."/>
            <person name="Goyette A."/>
            <person name="Graham J."/>
            <person name="Grandbois E."/>
            <person name="Gyaltsen K."/>
            <person name="Hafez N."/>
            <person name="Hagopian D."/>
            <person name="Hagos B."/>
            <person name="Hall J."/>
            <person name="Hatcher B."/>
            <person name="Heller A."/>
            <person name="Higgins H."/>
            <person name="Honan T."/>
            <person name="Horn A."/>
            <person name="Houde N."/>
            <person name="Hughes L."/>
            <person name="Hulme W."/>
            <person name="Husby E."/>
            <person name="Iliev I."/>
            <person name="Jaffe D."/>
            <person name="Jones C."/>
            <person name="Kamal M."/>
            <person name="Kamat A."/>
            <person name="Kamvysselis M."/>
            <person name="Karlsson E."/>
            <person name="Kells C."/>
            <person name="Kieu A."/>
            <person name="Kisner P."/>
            <person name="Kodira C."/>
            <person name="Kulbokas E."/>
            <person name="Labutti K."/>
            <person name="Lama D."/>
            <person name="Landers T."/>
            <person name="Leger J."/>
            <person name="Levine S."/>
            <person name="Lewis D."/>
            <person name="Lewis T."/>
            <person name="Lindblad-toh K."/>
            <person name="Liu X."/>
            <person name="Lokyitsang T."/>
            <person name="Lokyitsang Y."/>
            <person name="Lucien O."/>
            <person name="Lui A."/>
            <person name="Ma L.J."/>
            <person name="Mabbitt R."/>
            <person name="Macdonald J."/>
            <person name="Maclean C."/>
            <person name="Major J."/>
            <person name="Manning J."/>
            <person name="Marabella R."/>
            <person name="Maru K."/>
            <person name="Matthews C."/>
            <person name="Mauceli E."/>
            <person name="Mccarthy M."/>
            <person name="Mcdonough S."/>
            <person name="Mcghee T."/>
            <person name="Meldrim J."/>
            <person name="Meneus L."/>
            <person name="Mesirov J."/>
            <person name="Mihalev A."/>
            <person name="Mihova T."/>
            <person name="Mikkelsen T."/>
            <person name="Mlenga V."/>
            <person name="Moru K."/>
            <person name="Mozes J."/>
            <person name="Mulrain L."/>
            <person name="Munson G."/>
            <person name="Naylor J."/>
            <person name="Newes C."/>
            <person name="Nguyen C."/>
            <person name="Nguyen N."/>
            <person name="Nguyen T."/>
            <person name="Nicol R."/>
            <person name="Nielsen C."/>
            <person name="Nizzari M."/>
            <person name="Norbu C."/>
            <person name="Norbu N."/>
            <person name="O'donnell P."/>
            <person name="Okoawo O."/>
            <person name="O'leary S."/>
            <person name="Omotosho B."/>
            <person name="O'neill K."/>
            <person name="Osman S."/>
            <person name="Parker S."/>
            <person name="Perrin D."/>
            <person name="Phunkhang P."/>
            <person name="Piqani B."/>
            <person name="Purcell S."/>
            <person name="Rachupka T."/>
            <person name="Ramasamy U."/>
            <person name="Rameau R."/>
            <person name="Ray V."/>
            <person name="Raymond C."/>
            <person name="Retta R."/>
            <person name="Richardson S."/>
            <person name="Rise C."/>
            <person name="Rodriguez J."/>
            <person name="Rogers J."/>
            <person name="Rogov P."/>
            <person name="Rutman M."/>
            <person name="Schupbach R."/>
            <person name="Seaman C."/>
            <person name="Settipalli S."/>
            <person name="Sharpe T."/>
            <person name="Sheridan J."/>
            <person name="Sherpa N."/>
            <person name="Shi J."/>
            <person name="Smirnov S."/>
            <person name="Smith C."/>
            <person name="Sougnez C."/>
            <person name="Spencer B."/>
            <person name="Stalker J."/>
            <person name="Stange-thomann N."/>
            <person name="Stavropoulos S."/>
            <person name="Stetson K."/>
            <person name="Stone C."/>
            <person name="Stone S."/>
            <person name="Stubbs M."/>
            <person name="Talamas J."/>
            <person name="Tchuinga P."/>
            <person name="Tenzing P."/>
            <person name="Tesfaye S."/>
            <person name="Theodore J."/>
            <person name="Thoulutsang Y."/>
            <person name="Topham K."/>
            <person name="Towey S."/>
            <person name="Tsamla T."/>
            <person name="Tsomo N."/>
            <person name="Vallee D."/>
            <person name="Vassiliev H."/>
            <person name="Venkataraman V."/>
            <person name="Vinson J."/>
            <person name="Vo A."/>
            <person name="Wade C."/>
            <person name="Wang S."/>
            <person name="Wangchuk T."/>
            <person name="Wangdi T."/>
            <person name="Whittaker C."/>
            <person name="Wilkinson J."/>
            <person name="Wu Y."/>
            <person name="Wyman D."/>
            <person name="Yadav S."/>
            <person name="Yang S."/>
            <person name="Yang X."/>
            <person name="Yeager S."/>
            <person name="Yee E."/>
            <person name="Young G."/>
            <person name="Zainoun J."/>
            <person name="Zembeck L."/>
            <person name="Zimmer A."/>
            <person name="Zody M."/>
            <person name="Lander E."/>
        </authorList>
    </citation>
    <scope>NUCLEOTIDE SEQUENCE [LARGE SCALE GENOMIC DNA]</scope>
</reference>
<accession>H2ZJJ5</accession>
<dbReference type="Proteomes" id="UP000007875">
    <property type="component" value="Unassembled WGS sequence"/>
</dbReference>
<dbReference type="SMART" id="SM00181">
    <property type="entry name" value="EGF"/>
    <property type="match status" value="1"/>
</dbReference>
<dbReference type="InParanoid" id="H2ZJJ5"/>
<proteinExistence type="predicted"/>
<keyword evidence="1" id="KW-0245">EGF-like domain</keyword>
<evidence type="ECO:0000313" key="3">
    <source>
        <dbReference type="Ensembl" id="ENSCSAVP00000017761.1"/>
    </source>
</evidence>
<dbReference type="Gene3D" id="2.10.25.10">
    <property type="entry name" value="Laminin"/>
    <property type="match status" value="1"/>
</dbReference>
<protein>
    <recommendedName>
        <fullName evidence="2">EGF-like domain-containing protein</fullName>
    </recommendedName>
</protein>
<dbReference type="InterPro" id="IPR000742">
    <property type="entry name" value="EGF"/>
</dbReference>
<dbReference type="GeneTree" id="ENSGT00530000065239"/>
<evidence type="ECO:0000313" key="4">
    <source>
        <dbReference type="Proteomes" id="UP000007875"/>
    </source>
</evidence>
<evidence type="ECO:0000259" key="2">
    <source>
        <dbReference type="PROSITE" id="PS50026"/>
    </source>
</evidence>
<dbReference type="PROSITE" id="PS50026">
    <property type="entry name" value="EGF_3"/>
    <property type="match status" value="1"/>
</dbReference>
<reference evidence="3" key="3">
    <citation type="submission" date="2025-09" db="UniProtKB">
        <authorList>
            <consortium name="Ensembl"/>
        </authorList>
    </citation>
    <scope>IDENTIFICATION</scope>
</reference>
<feature type="domain" description="EGF-like" evidence="2">
    <location>
        <begin position="25"/>
        <end position="64"/>
    </location>
</feature>
<keyword evidence="4" id="KW-1185">Reference proteome</keyword>
<dbReference type="HOGENOM" id="CLU_2482674_0_0_1"/>
<dbReference type="STRING" id="51511.ENSCSAVP00000017761"/>
<organism evidence="3 4">
    <name type="scientific">Ciona savignyi</name>
    <name type="common">Pacific transparent sea squirt</name>
    <dbReference type="NCBI Taxonomy" id="51511"/>
    <lineage>
        <taxon>Eukaryota</taxon>
        <taxon>Metazoa</taxon>
        <taxon>Chordata</taxon>
        <taxon>Tunicata</taxon>
        <taxon>Ascidiacea</taxon>
        <taxon>Phlebobranchia</taxon>
        <taxon>Cionidae</taxon>
        <taxon>Ciona</taxon>
    </lineage>
</organism>
<comment type="caution">
    <text evidence="1">Lacks conserved residue(s) required for the propagation of feature annotation.</text>
</comment>